<accession>A0AC61MU94</accession>
<keyword evidence="2" id="KW-1185">Reference proteome</keyword>
<sequence>MRNLKRKRFISFLLSILMILASFNGVFVNLAKADDNPPLEEIVENHEDGTENEINKANDEINVDVEETDKEEIKDSFEEIKLVEEEIALDEEMETFYNLDNLPGPMEIEAPEIRYDIFPETAYRTKRSLDSDLELGQVRMTKDAKPVEGKVNMWDITLRIEGRDDETSSDIVLVIDRSGSMGYEASGGGTRMDAAKTAAIAFADTLLSDENVKTRIAIVSFSSSVTVDQALTDDREAIVNAIKGLEAQGGTLTQAGIRQASVLLENSDADMQNMVLLSDGEPTYSYNFKHKNKYWIPYGEHFESSTEIPESEFVYNESRGNGDDIRFLFDTTDDGTKYYINNGNSTIAEAGFAKNKSNMIYTIALSMSAEGTEVLKGVANSGKDYTAEPEDLEEIFQVIGGDILSAAKSCQVTDPMGTGFVVYGDVSSIIASDGTVDYKAETKTIKWDIGTLKKPIKEGSDIKYAELKYTIEIDDDILNATSEDGTNYATNGETVLDYVDNKGQQQKIVVEVPKVDPILLVIEKKLINSLGFEVPSEGFEVDGREFTMPVDNDKGDYKQEYTVKAGGKKVMTNLRIEDTYTVAAEKFSGPIAHEATDYGTSYNIYGEDTNTFKIKQGDEDTPIIVTNKEKPLGELTITKKFNPVASTKSAKSGKFEFEITGPTKADGSNALEGIKELTPTLEKDKFTFKLGVNESLILSNLPYGEYQVTETDSKGFIPSYSIADGKVDLAINNKKQELVVTNTPKAGDDKVDIRAKKVWVGGLLDEHKKVDLVLYRNDKATDINPTSITPQEDGQSEYIYIWKDLQKFDENGLEYQYSVREKSTPKYYKSTVTGDMDKGFTVTNEYTAEADGKLKVRKIIDIGGEDTRSGKNPEFKFEVIGPTKTDGTSALVGVKGLTEENGRYFFTIKGPECTVLQDLMYGTYEVIEVEHEGFEPSYNPENRKVEVVNDEEPVEIVVTNKLIGDNKIDFVAKKIWTDGLLKDYKPINLVLLRDGEELKDVKYDVIPKEDGKKEYTYTWKDLPERAEDGHLYEYKVKEVEVPKYYTSSIDETGKIITNKYTAKQDGQLTIKKEFDNGIKLKSEIKPAPTFEFEITGPIKENGESALANIEGLTEVPQVNDVSRFFFKLKAGESKTLEGLYYGDYKVEEIDTQGFVASYNPGQEVTLSDEVKAAIVTVTNSPKTGDETVDITAKKIWRDGLIEDYKAVDLVLLRDGKETDIKPTSITPDKPGQKEYTYTWGKLTKYGKDGHEYTYEVKEATVPKYYESNVDGLEVYNDYVAEKDGKLTIKKAFDDGIKTRSAIKPSPTFKFKVTGPESEAGKFEEIFELKAGESKTLEGLYYGDYKVEEIDTQGFIASYNPGQEVTLSDEAKAAIVTVTNSPKTGDETVDITAKKIWRDGLIKDYKAVDLVLLRDGKETDIKPTSITPDKPGQKEYTYTWKNLTKYGKDGHEYTYEVKEATVPKYYESNVDGLEVYNDYVAEKDGKLTIKKAFDDGIKTRSAIKPSPTFKFKVTGPESEAGKFEEIFELKAGESKTLEGLYYGDYKVEEIDTQGFIASYNPGQEVTLSDEAKAAIVTVTNSPKTGDETVDITAKKIWRDGLIKDYKAVDLVLLRDGKETDIKPTSITPDKPGQKEYTYTWKNLTKYGKDGHEYTYEVKEATVPKYYESNVDGLEVYNDYVAEKDGKLTIKKAFDDGIKTRSAIKPSPTFKFKVTGPESEAGKFEEIFELKAGESKTLEGLYYGDYKVEEIDTQGFIASYNPGQEVTLSDEAKAAIVTVTNSPKTGDETVDITAKKIWRDGLIKDYKAVDLVLLRDGKETDIKPTSITPDKPGQKEYTYTWKNLTKYGKDGHEYTYEVKEATVPKYYESNVDGLEVYNDYVAEKDGKLTIKKEFDDGIKTRSAIKPSPTFKFKVTGPESEAGKFEEIFELKAGESKTLEGLYYGDYKVEEIDTQGFVASYNPGQEVTLSDEAKAAIVTVTNSPKTGDETVDITAKKIWRDGLIKDYKAVDLVLLRDGKETDIKPTSITPDKPGQKEYTYTWKNLTKYGKDGHEYTYEVKEATVPKYYESNVDGLEVYNDYVAEKDGKLTIKKAFDDGIKTRSAIKPSPTFKFKVTGPESEAGKFEEIFELKAGESKTLEGLYYGDYKVEEIDTQGFVASYNPGQEVTLSDEAKAAIVTVTNSPKTGDETVDITAKKIWDGGLLKEHVKVDLILLRDGKETDIKPTKVTPEDGNHNEFIYTWENLQKYDSEDAHQYKYTVKEKEKIEDYKTIYSEDGLIVTNKYDAKINGKLTIKKEFDKKTPNTNKNKNLEFKFTIKGPLKGNGESVLEGIEGLTKEGNTYTFKLKAGQSLTLKNLYYADYIVEEIETHGFKPTYSPKDGKVNISGENIEGKITVINNYKKPIDPTPPIKPTIKEITLVGGPKTLTKNVENQLMDFVQYRLWGKDRYGTSADVAKEYNKSNIVLLASGEKYTDELTATVLANKLDAPIMLTRKNAIPAEVKAEINRLGATKVILIGGRDSISEKVEKALSGYTIERIGGPDRYDTAILVGNRVRGLTGSKTEAILVDGTNFPDAIAMTSMGVEGNMPILLTKPRELPASTVKTIKDWNLSKVTIGGGVNSVSGAVANEVKKFATVDRIAGADRYETSVLVAEQVYVKPKHVVIASGEVFPDAIVGAPYATKNGYPIVLSRGNYVPEVVMDYILSNR</sequence>
<dbReference type="EMBL" id="CP066744">
    <property type="protein sequence ID" value="QQK08205.1"/>
    <property type="molecule type" value="Genomic_DNA"/>
</dbReference>
<evidence type="ECO:0000313" key="1">
    <source>
        <dbReference type="EMBL" id="QQK08205.1"/>
    </source>
</evidence>
<evidence type="ECO:0000313" key="2">
    <source>
        <dbReference type="Proteomes" id="UP000595814"/>
    </source>
</evidence>
<gene>
    <name evidence="1" type="ORF">JFY71_01320</name>
</gene>
<protein>
    <submittedName>
        <fullName evidence="1">Cna B-type domain-containing protein</fullName>
    </submittedName>
</protein>
<dbReference type="Proteomes" id="UP000595814">
    <property type="component" value="Chromosome"/>
</dbReference>
<name>A0AC61MU94_9FIRM</name>
<reference evidence="1 2" key="1">
    <citation type="journal article" date="2022" name="Int. J. Syst. Evol. Microbiol.">
        <title>Miniphocaeibacter halophilus sp. nov., an ammonium-tolerant acetate-producing bacterium isolated from a biogas system.</title>
        <authorList>
            <person name="Schnurer A."/>
            <person name="Singh A."/>
            <person name="Bi S."/>
            <person name="Qiao W."/>
            <person name="Westerholm M."/>
        </authorList>
    </citation>
    <scope>NUCLEOTIDE SEQUENCE [LARGE SCALE GENOMIC DNA]</scope>
    <source>
        <strain evidence="1 2">AMB_01</strain>
    </source>
</reference>
<organism evidence="1 2">
    <name type="scientific">Miniphocaeibacter halophilus</name>
    <dbReference type="NCBI Taxonomy" id="2931922"/>
    <lineage>
        <taxon>Bacteria</taxon>
        <taxon>Bacillati</taxon>
        <taxon>Bacillota</taxon>
        <taxon>Tissierellia</taxon>
        <taxon>Tissierellales</taxon>
        <taxon>Peptoniphilaceae</taxon>
        <taxon>Miniphocaeibacter</taxon>
    </lineage>
</organism>
<proteinExistence type="predicted"/>